<keyword evidence="1" id="KW-1133">Transmembrane helix</keyword>
<proteinExistence type="predicted"/>
<evidence type="ECO:0000313" key="3">
    <source>
        <dbReference type="Proteomes" id="UP000449944"/>
    </source>
</evidence>
<dbReference type="Proteomes" id="UP000449944">
    <property type="component" value="Unassembled WGS sequence"/>
</dbReference>
<protein>
    <submittedName>
        <fullName evidence="2">YnhF family membrane protein</fullName>
    </submittedName>
</protein>
<dbReference type="NCBIfam" id="NF033411">
    <property type="entry name" value="small_mem_YnhF"/>
    <property type="match status" value="1"/>
</dbReference>
<name>A0AAW9VFL4_9GAMM</name>
<dbReference type="RefSeq" id="WP_112860191.1">
    <property type="nucleotide sequence ID" value="NZ_CABKTF010000014.1"/>
</dbReference>
<dbReference type="InterPro" id="IPR047743">
    <property type="entry name" value="YnhF-like"/>
</dbReference>
<organism evidence="2 3">
    <name type="scientific">Providencia alcalifaciens</name>
    <dbReference type="NCBI Taxonomy" id="126385"/>
    <lineage>
        <taxon>Bacteria</taxon>
        <taxon>Pseudomonadati</taxon>
        <taxon>Pseudomonadota</taxon>
        <taxon>Gammaproteobacteria</taxon>
        <taxon>Enterobacterales</taxon>
        <taxon>Morganellaceae</taxon>
        <taxon>Providencia</taxon>
    </lineage>
</organism>
<comment type="caution">
    <text evidence="2">The sequence shown here is derived from an EMBL/GenBank/DDBJ whole genome shotgun (WGS) entry which is preliminary data.</text>
</comment>
<evidence type="ECO:0000313" key="2">
    <source>
        <dbReference type="EMBL" id="MTC36874.1"/>
    </source>
</evidence>
<feature type="transmembrane region" description="Helical" evidence="1">
    <location>
        <begin position="7"/>
        <end position="26"/>
    </location>
</feature>
<sequence length="27" mass="2968">MDTDLKYGLLAAFGSLAVIILFVVHIF</sequence>
<dbReference type="GeneID" id="99016762"/>
<gene>
    <name evidence="2" type="primary">ynhF</name>
    <name evidence="2" type="ORF">GKR67_20130</name>
</gene>
<dbReference type="AlphaFoldDB" id="A0AAW9VFL4"/>
<keyword evidence="1" id="KW-0812">Transmembrane</keyword>
<dbReference type="EMBL" id="WLUB01000059">
    <property type="protein sequence ID" value="MTC36874.1"/>
    <property type="molecule type" value="Genomic_DNA"/>
</dbReference>
<keyword evidence="1" id="KW-0472">Membrane</keyword>
<reference evidence="2 3" key="1">
    <citation type="submission" date="2019-10" db="EMBL/GenBank/DDBJ databases">
        <title>Comparative genomic analysis of Providencia.</title>
        <authorList>
            <person name="Yuan C."/>
            <person name="Wei Y."/>
            <person name="Yin Z."/>
        </authorList>
    </citation>
    <scope>NUCLEOTIDE SEQUENCE [LARGE SCALE GENOMIC DNA]</scope>
    <source>
        <strain evidence="3">wls1934</strain>
    </source>
</reference>
<evidence type="ECO:0000256" key="1">
    <source>
        <dbReference type="SAM" id="Phobius"/>
    </source>
</evidence>
<accession>A0AAW9VFL4</accession>